<protein>
    <submittedName>
        <fullName evidence="1">Uncharacterized protein</fullName>
    </submittedName>
</protein>
<evidence type="ECO:0000313" key="1">
    <source>
        <dbReference type="EMBL" id="EFO27537.1"/>
    </source>
</evidence>
<dbReference type="KEGG" id="loa:LOAG_00951"/>
<dbReference type="CTD" id="9938320"/>
<dbReference type="EMBL" id="JH712184">
    <property type="protein sequence ID" value="EFO27537.1"/>
    <property type="molecule type" value="Genomic_DNA"/>
</dbReference>
<dbReference type="RefSeq" id="XP_003136539.1">
    <property type="nucleotide sequence ID" value="XM_003136491.1"/>
</dbReference>
<proteinExistence type="predicted"/>
<dbReference type="GeneID" id="9938320"/>
<accession>A0A1S0UC82</accession>
<sequence>MNTLWFEMRIRPRKFLFSPSNFQVRRVRNINFIAVSALRGFVLKIMISPLLCNLPAAITITATFTTAIVICEFSDSLLVKLSIMITLFYGEKKYALQNMVQVEKICLKNGRGNIMLSSNLEYSDK</sequence>
<reference evidence="1" key="1">
    <citation type="submission" date="2012-04" db="EMBL/GenBank/DDBJ databases">
        <title>The Genome Sequence of Loa loa.</title>
        <authorList>
            <consortium name="The Broad Institute Genome Sequencing Platform"/>
            <consortium name="Broad Institute Genome Sequencing Center for Infectious Disease"/>
            <person name="Nutman T.B."/>
            <person name="Fink D.L."/>
            <person name="Russ C."/>
            <person name="Young S."/>
            <person name="Zeng Q."/>
            <person name="Gargeya S."/>
            <person name="Alvarado L."/>
            <person name="Berlin A."/>
            <person name="Chapman S.B."/>
            <person name="Chen Z."/>
            <person name="Freedman E."/>
            <person name="Gellesch M."/>
            <person name="Goldberg J."/>
            <person name="Griggs A."/>
            <person name="Gujja S."/>
            <person name="Heilman E.R."/>
            <person name="Heiman D."/>
            <person name="Howarth C."/>
            <person name="Mehta T."/>
            <person name="Neiman D."/>
            <person name="Pearson M."/>
            <person name="Roberts A."/>
            <person name="Saif S."/>
            <person name="Shea T."/>
            <person name="Shenoy N."/>
            <person name="Sisk P."/>
            <person name="Stolte C."/>
            <person name="Sykes S."/>
            <person name="White J."/>
            <person name="Yandava C."/>
            <person name="Haas B."/>
            <person name="Henn M.R."/>
            <person name="Nusbaum C."/>
            <person name="Birren B."/>
        </authorList>
    </citation>
    <scope>NUCLEOTIDE SEQUENCE [LARGE SCALE GENOMIC DNA]</scope>
</reference>
<organism evidence="1">
    <name type="scientific">Loa loa</name>
    <name type="common">Eye worm</name>
    <name type="synonym">Filaria loa</name>
    <dbReference type="NCBI Taxonomy" id="7209"/>
    <lineage>
        <taxon>Eukaryota</taxon>
        <taxon>Metazoa</taxon>
        <taxon>Ecdysozoa</taxon>
        <taxon>Nematoda</taxon>
        <taxon>Chromadorea</taxon>
        <taxon>Rhabditida</taxon>
        <taxon>Spirurina</taxon>
        <taxon>Spiruromorpha</taxon>
        <taxon>Filarioidea</taxon>
        <taxon>Onchocercidae</taxon>
        <taxon>Loa</taxon>
    </lineage>
</organism>
<dbReference type="AlphaFoldDB" id="A0A1S0UC82"/>
<gene>
    <name evidence="1" type="ORF">LOAG_00951</name>
</gene>
<name>A0A1S0UC82_LOALO</name>
<dbReference type="InParanoid" id="A0A1S0UC82"/>